<dbReference type="AlphaFoldDB" id="A1ZRF2"/>
<name>A1ZRF2_MICM2</name>
<evidence type="ECO:0000256" key="1">
    <source>
        <dbReference type="SAM" id="SignalP"/>
    </source>
</evidence>
<dbReference type="OrthoDB" id="9790491at2"/>
<keyword evidence="1" id="KW-0732">Signal</keyword>
<dbReference type="eggNOG" id="ENOG502ZCMM">
    <property type="taxonomic scope" value="Bacteria"/>
</dbReference>
<protein>
    <recommendedName>
        <fullName evidence="4">Outer membrane protein beta-barrel domain-containing protein</fullName>
    </recommendedName>
</protein>
<dbReference type="Proteomes" id="UP000004095">
    <property type="component" value="Unassembled WGS sequence"/>
</dbReference>
<keyword evidence="3" id="KW-1185">Reference proteome</keyword>
<feature type="chain" id="PRO_5002641598" description="Outer membrane protein beta-barrel domain-containing protein" evidence="1">
    <location>
        <begin position="21"/>
        <end position="170"/>
    </location>
</feature>
<sequence>MKKILCIAFMLFGMIQLSQAQKKDWALGLRVGEPTGLNIKKYLGGKNALEFNIGSNGWGYSRGRRYWKGEFRRSLVIGANYLWQLSAGNTQGLDLYFGFGGQLSSRRYWDRDINREENALGVGVTGVFGLEYFISASPVSIFLDFGPYIELAPAAGWAWIDAALGVRFNL</sequence>
<dbReference type="RefSeq" id="WP_004156398.1">
    <property type="nucleotide sequence ID" value="NZ_AAWS01000027.1"/>
</dbReference>
<evidence type="ECO:0000313" key="2">
    <source>
        <dbReference type="EMBL" id="EAY27042.1"/>
    </source>
</evidence>
<reference evidence="2 3" key="1">
    <citation type="submission" date="2007-01" db="EMBL/GenBank/DDBJ databases">
        <authorList>
            <person name="Haygood M."/>
            <person name="Podell S."/>
            <person name="Anderson C."/>
            <person name="Hopkinson B."/>
            <person name="Roe K."/>
            <person name="Barbeau K."/>
            <person name="Gaasterland T."/>
            <person name="Ferriera S."/>
            <person name="Johnson J."/>
            <person name="Kravitz S."/>
            <person name="Beeson K."/>
            <person name="Sutton G."/>
            <person name="Rogers Y.-H."/>
            <person name="Friedman R."/>
            <person name="Frazier M."/>
            <person name="Venter J.C."/>
        </authorList>
    </citation>
    <scope>NUCLEOTIDE SEQUENCE [LARGE SCALE GENOMIC DNA]</scope>
    <source>
        <strain evidence="2 3">ATCC 23134</strain>
    </source>
</reference>
<proteinExistence type="predicted"/>
<comment type="caution">
    <text evidence="2">The sequence shown here is derived from an EMBL/GenBank/DDBJ whole genome shotgun (WGS) entry which is preliminary data.</text>
</comment>
<feature type="signal peptide" evidence="1">
    <location>
        <begin position="1"/>
        <end position="20"/>
    </location>
</feature>
<organism evidence="2 3">
    <name type="scientific">Microscilla marina ATCC 23134</name>
    <dbReference type="NCBI Taxonomy" id="313606"/>
    <lineage>
        <taxon>Bacteria</taxon>
        <taxon>Pseudomonadati</taxon>
        <taxon>Bacteroidota</taxon>
        <taxon>Cytophagia</taxon>
        <taxon>Cytophagales</taxon>
        <taxon>Microscillaceae</taxon>
        <taxon>Microscilla</taxon>
    </lineage>
</organism>
<gene>
    <name evidence="2" type="ORF">M23134_04730</name>
</gene>
<evidence type="ECO:0008006" key="4">
    <source>
        <dbReference type="Google" id="ProtNLM"/>
    </source>
</evidence>
<accession>A1ZRF2</accession>
<evidence type="ECO:0000313" key="3">
    <source>
        <dbReference type="Proteomes" id="UP000004095"/>
    </source>
</evidence>
<dbReference type="EMBL" id="AAWS01000027">
    <property type="protein sequence ID" value="EAY27042.1"/>
    <property type="molecule type" value="Genomic_DNA"/>
</dbReference>